<dbReference type="InterPro" id="IPR052909">
    <property type="entry name" value="Transposase_6_like"/>
</dbReference>
<reference evidence="3" key="1">
    <citation type="submission" date="2020-02" db="EMBL/GenBank/DDBJ databases">
        <authorList>
            <person name="Meier V. D."/>
        </authorList>
    </citation>
    <scope>NUCLEOTIDE SEQUENCE</scope>
    <source>
        <strain evidence="3">AVDCRST_MAG27</strain>
    </source>
</reference>
<evidence type="ECO:0000313" key="3">
    <source>
        <dbReference type="EMBL" id="CAA9244570.1"/>
    </source>
</evidence>
<proteinExistence type="predicted"/>
<sequence>MPDRAALTGIIFVLKTGIQWEDLPAEMGCGSGMTCWRRLRDWQAAGVWASLHRLLLERLHGADRLDWSRASLDSASAPAKRGERQPVRTRRTVAKPASSGMSSSMVMAPRSA</sequence>
<dbReference type="Pfam" id="PF13340">
    <property type="entry name" value="DUF4096"/>
    <property type="match status" value="1"/>
</dbReference>
<protein>
    <submittedName>
        <fullName evidence="3">Mobile element protein</fullName>
    </submittedName>
</protein>
<evidence type="ECO:0000256" key="1">
    <source>
        <dbReference type="SAM" id="MobiDB-lite"/>
    </source>
</evidence>
<accession>A0A6J4I949</accession>
<dbReference type="PANTHER" id="PTHR46637:SF1">
    <property type="entry name" value="BLL5188 PROTEIN"/>
    <property type="match status" value="1"/>
</dbReference>
<feature type="compositionally biased region" description="Low complexity" evidence="1">
    <location>
        <begin position="98"/>
        <end position="112"/>
    </location>
</feature>
<gene>
    <name evidence="3" type="ORF">AVDCRST_MAG27-1605</name>
</gene>
<dbReference type="InterPro" id="IPR025161">
    <property type="entry name" value="IS402-like_dom"/>
</dbReference>
<name>A0A6J4I949_9PROT</name>
<organism evidence="3">
    <name type="scientific">uncultured Craurococcus sp</name>
    <dbReference type="NCBI Taxonomy" id="1135998"/>
    <lineage>
        <taxon>Bacteria</taxon>
        <taxon>Pseudomonadati</taxon>
        <taxon>Pseudomonadota</taxon>
        <taxon>Alphaproteobacteria</taxon>
        <taxon>Acetobacterales</taxon>
        <taxon>Acetobacteraceae</taxon>
        <taxon>Craurococcus</taxon>
        <taxon>environmental samples</taxon>
    </lineage>
</organism>
<dbReference type="EMBL" id="CADCTD010000068">
    <property type="protein sequence ID" value="CAA9244570.1"/>
    <property type="molecule type" value="Genomic_DNA"/>
</dbReference>
<dbReference type="AlphaFoldDB" id="A0A6J4I949"/>
<evidence type="ECO:0000259" key="2">
    <source>
        <dbReference type="Pfam" id="PF13340"/>
    </source>
</evidence>
<feature type="domain" description="Insertion element IS402-like" evidence="2">
    <location>
        <begin position="2"/>
        <end position="52"/>
    </location>
</feature>
<feature type="region of interest" description="Disordered" evidence="1">
    <location>
        <begin position="74"/>
        <end position="112"/>
    </location>
</feature>
<dbReference type="PANTHER" id="PTHR46637">
    <property type="entry name" value="TIS1421-TRANSPOSASE PROTEIN A"/>
    <property type="match status" value="1"/>
</dbReference>